<dbReference type="SMART" id="SM00060">
    <property type="entry name" value="FN3"/>
    <property type="match status" value="2"/>
</dbReference>
<feature type="domain" description="Ig-like" evidence="14">
    <location>
        <begin position="307"/>
        <end position="407"/>
    </location>
</feature>
<dbReference type="InterPro" id="IPR009138">
    <property type="entry name" value="Neural_cell_adh"/>
</dbReference>
<dbReference type="SUPFAM" id="SSF48726">
    <property type="entry name" value="Immunoglobulin"/>
    <property type="match status" value="5"/>
</dbReference>
<dbReference type="AlphaFoldDB" id="A0A9P0FKL1"/>
<evidence type="ECO:0000256" key="2">
    <source>
        <dbReference type="ARBA" id="ARBA00022692"/>
    </source>
</evidence>
<dbReference type="InterPro" id="IPR036116">
    <property type="entry name" value="FN3_sf"/>
</dbReference>
<dbReference type="GO" id="GO:0007155">
    <property type="term" value="P:cell adhesion"/>
    <property type="evidence" value="ECO:0007669"/>
    <property type="project" value="UniProtKB-KW"/>
</dbReference>
<keyword evidence="3 13" id="KW-0732">Signal</keyword>
<dbReference type="InterPro" id="IPR003599">
    <property type="entry name" value="Ig_sub"/>
</dbReference>
<name>A0A9P0FKL1_BRAAE</name>
<dbReference type="InterPro" id="IPR003961">
    <property type="entry name" value="FN3_dom"/>
</dbReference>
<dbReference type="GO" id="GO:0030154">
    <property type="term" value="P:cell differentiation"/>
    <property type="evidence" value="ECO:0007669"/>
    <property type="project" value="UniProtKB-ARBA"/>
</dbReference>
<evidence type="ECO:0000256" key="9">
    <source>
        <dbReference type="ARBA" id="ARBA00023180"/>
    </source>
</evidence>
<evidence type="ECO:0000256" key="12">
    <source>
        <dbReference type="SAM" id="Phobius"/>
    </source>
</evidence>
<dbReference type="GO" id="GO:0005886">
    <property type="term" value="C:plasma membrane"/>
    <property type="evidence" value="ECO:0007669"/>
    <property type="project" value="UniProtKB-ARBA"/>
</dbReference>
<dbReference type="GO" id="GO:0009653">
    <property type="term" value="P:anatomical structure morphogenesis"/>
    <property type="evidence" value="ECO:0007669"/>
    <property type="project" value="UniProtKB-ARBA"/>
</dbReference>
<feature type="domain" description="Ig-like" evidence="14">
    <location>
        <begin position="215"/>
        <end position="302"/>
    </location>
</feature>
<dbReference type="CDD" id="cd00096">
    <property type="entry name" value="Ig"/>
    <property type="match status" value="2"/>
</dbReference>
<proteinExistence type="predicted"/>
<evidence type="ECO:0000256" key="10">
    <source>
        <dbReference type="ARBA" id="ARBA00023319"/>
    </source>
</evidence>
<evidence type="ECO:0000259" key="14">
    <source>
        <dbReference type="PROSITE" id="PS50835"/>
    </source>
</evidence>
<dbReference type="InterPro" id="IPR007110">
    <property type="entry name" value="Ig-like_dom"/>
</dbReference>
<dbReference type="Pfam" id="PF00047">
    <property type="entry name" value="ig"/>
    <property type="match status" value="1"/>
</dbReference>
<dbReference type="SMART" id="SM00409">
    <property type="entry name" value="IG"/>
    <property type="match status" value="5"/>
</dbReference>
<evidence type="ECO:0000256" key="4">
    <source>
        <dbReference type="ARBA" id="ARBA00022737"/>
    </source>
</evidence>
<dbReference type="InterPro" id="IPR013151">
    <property type="entry name" value="Immunoglobulin_dom"/>
</dbReference>
<dbReference type="OrthoDB" id="10056271at2759"/>
<dbReference type="PROSITE" id="PS50853">
    <property type="entry name" value="FN3"/>
    <property type="match status" value="2"/>
</dbReference>
<dbReference type="PROSITE" id="PS50835">
    <property type="entry name" value="IG_LIKE"/>
    <property type="match status" value="5"/>
</dbReference>
<feature type="domain" description="Ig-like" evidence="14">
    <location>
        <begin position="23"/>
        <end position="119"/>
    </location>
</feature>
<dbReference type="EMBL" id="OV121138">
    <property type="protein sequence ID" value="CAH0560937.1"/>
    <property type="molecule type" value="Genomic_DNA"/>
</dbReference>
<keyword evidence="9" id="KW-0325">Glycoprotein</keyword>
<feature type="domain" description="Fibronectin type-III" evidence="15">
    <location>
        <begin position="629"/>
        <end position="733"/>
    </location>
</feature>
<dbReference type="InterPro" id="IPR013783">
    <property type="entry name" value="Ig-like_fold"/>
</dbReference>
<evidence type="ECO:0000313" key="16">
    <source>
        <dbReference type="EMBL" id="CAH0560937.1"/>
    </source>
</evidence>
<dbReference type="Proteomes" id="UP001154078">
    <property type="component" value="Chromosome 7"/>
</dbReference>
<protein>
    <recommendedName>
        <fullName evidence="18">Fasciclin-2</fullName>
    </recommendedName>
</protein>
<dbReference type="Pfam" id="PF00041">
    <property type="entry name" value="fn3"/>
    <property type="match status" value="2"/>
</dbReference>
<dbReference type="Pfam" id="PF07679">
    <property type="entry name" value="I-set"/>
    <property type="match status" value="1"/>
</dbReference>
<dbReference type="Gene3D" id="2.60.40.10">
    <property type="entry name" value="Immunoglobulins"/>
    <property type="match status" value="7"/>
</dbReference>
<evidence type="ECO:0000256" key="7">
    <source>
        <dbReference type="ARBA" id="ARBA00023136"/>
    </source>
</evidence>
<evidence type="ECO:0000259" key="15">
    <source>
        <dbReference type="PROSITE" id="PS50853"/>
    </source>
</evidence>
<evidence type="ECO:0000256" key="3">
    <source>
        <dbReference type="ARBA" id="ARBA00022729"/>
    </source>
</evidence>
<feature type="domain" description="Fibronectin type-III" evidence="15">
    <location>
        <begin position="508"/>
        <end position="606"/>
    </location>
</feature>
<evidence type="ECO:0008006" key="18">
    <source>
        <dbReference type="Google" id="ProtNLM"/>
    </source>
</evidence>
<evidence type="ECO:0000256" key="1">
    <source>
        <dbReference type="ARBA" id="ARBA00004167"/>
    </source>
</evidence>
<keyword evidence="7 12" id="KW-0472">Membrane</keyword>
<evidence type="ECO:0000313" key="17">
    <source>
        <dbReference type="Proteomes" id="UP001154078"/>
    </source>
</evidence>
<evidence type="ECO:0000256" key="8">
    <source>
        <dbReference type="ARBA" id="ARBA00023157"/>
    </source>
</evidence>
<dbReference type="InterPro" id="IPR036179">
    <property type="entry name" value="Ig-like_dom_sf"/>
</dbReference>
<organism evidence="16 17">
    <name type="scientific">Brassicogethes aeneus</name>
    <name type="common">Rape pollen beetle</name>
    <name type="synonym">Meligethes aeneus</name>
    <dbReference type="NCBI Taxonomy" id="1431903"/>
    <lineage>
        <taxon>Eukaryota</taxon>
        <taxon>Metazoa</taxon>
        <taxon>Ecdysozoa</taxon>
        <taxon>Arthropoda</taxon>
        <taxon>Hexapoda</taxon>
        <taxon>Insecta</taxon>
        <taxon>Pterygota</taxon>
        <taxon>Neoptera</taxon>
        <taxon>Endopterygota</taxon>
        <taxon>Coleoptera</taxon>
        <taxon>Polyphaga</taxon>
        <taxon>Cucujiformia</taxon>
        <taxon>Nitidulidae</taxon>
        <taxon>Meligethinae</taxon>
        <taxon>Brassicogethes</taxon>
    </lineage>
</organism>
<dbReference type="SMART" id="SM00408">
    <property type="entry name" value="IGc2"/>
    <property type="match status" value="4"/>
</dbReference>
<feature type="domain" description="Ig-like" evidence="14">
    <location>
        <begin position="138"/>
        <end position="208"/>
    </location>
</feature>
<feature type="transmembrane region" description="Helical" evidence="12">
    <location>
        <begin position="741"/>
        <end position="761"/>
    </location>
</feature>
<keyword evidence="10" id="KW-0393">Immunoglobulin domain</keyword>
<dbReference type="InterPro" id="IPR013098">
    <property type="entry name" value="Ig_I-set"/>
</dbReference>
<accession>A0A9P0FKL1</accession>
<evidence type="ECO:0000256" key="13">
    <source>
        <dbReference type="SAM" id="SignalP"/>
    </source>
</evidence>
<evidence type="ECO:0000256" key="6">
    <source>
        <dbReference type="ARBA" id="ARBA00022989"/>
    </source>
</evidence>
<evidence type="ECO:0000256" key="5">
    <source>
        <dbReference type="ARBA" id="ARBA00022889"/>
    </source>
</evidence>
<reference evidence="16" key="1">
    <citation type="submission" date="2021-12" db="EMBL/GenBank/DDBJ databases">
        <authorList>
            <person name="King R."/>
        </authorList>
    </citation>
    <scope>NUCLEOTIDE SEQUENCE</scope>
</reference>
<dbReference type="PRINTS" id="PR01838">
    <property type="entry name" value="NCAMFAMILY"/>
</dbReference>
<keyword evidence="6 12" id="KW-1133">Transmembrane helix</keyword>
<feature type="signal peptide" evidence="13">
    <location>
        <begin position="1"/>
        <end position="19"/>
    </location>
</feature>
<dbReference type="PANTHER" id="PTHR13817:SF73">
    <property type="entry name" value="FIBRONECTIN TYPE-III DOMAIN-CONTAINING PROTEIN"/>
    <property type="match status" value="1"/>
</dbReference>
<keyword evidence="5" id="KW-0130">Cell adhesion</keyword>
<keyword evidence="8" id="KW-1015">Disulfide bond</keyword>
<feature type="region of interest" description="Disordered" evidence="11">
    <location>
        <begin position="783"/>
        <end position="812"/>
    </location>
</feature>
<evidence type="ECO:0000256" key="11">
    <source>
        <dbReference type="SAM" id="MobiDB-lite"/>
    </source>
</evidence>
<dbReference type="Pfam" id="PF13927">
    <property type="entry name" value="Ig_3"/>
    <property type="match status" value="1"/>
</dbReference>
<dbReference type="SUPFAM" id="SSF49265">
    <property type="entry name" value="Fibronectin type III"/>
    <property type="match status" value="2"/>
</dbReference>
<keyword evidence="17" id="KW-1185">Reference proteome</keyword>
<comment type="subcellular location">
    <subcellularLocation>
        <location evidence="1">Membrane</location>
        <topology evidence="1">Single-pass membrane protein</topology>
    </subcellularLocation>
</comment>
<dbReference type="CDD" id="cd00063">
    <property type="entry name" value="FN3"/>
    <property type="match status" value="2"/>
</dbReference>
<keyword evidence="4" id="KW-0677">Repeat</keyword>
<sequence>MAFYSVCFVYFVCLTVVFAQEKPSLEIQPKAINKEVGSSLALTCRPKAENPKMVTQLEWIDQFGKRVDSIRSQSLYTSALPGEPGIVLIFTSLTENQGGSYTCQANYASETIQSSVSVTTYVDINFVDAPLSQYPIVGQDFNVKCKVHGNPSPMIDWNKNGETIITNNKFVVGTDELLIKNVTEADDGVYKCTAVVLSTGQIKTRDIKVEVQVPPKIVPMNTISVVEGETASVTCSAHGKPPPTFTWIKEKTREDLARTDRFDVKKNTGELIINRVEFNDDSMYKCIAENPAGRTSTAVKINVRVKPKIYELLNVTAPIKTETKLICKSQGRPAPKVTFRKVTSREPFRVGPQLTDKRIVLEQQYFEEKGESFGILTIKDLVRSDDGLYECISENIAGGAYTNGHITIEFPPSFERFKDLPPVWSWNGRPGNLSCLPEAIPNATIIWKFNNIVIDRNNSNFKIIGNGPVSNLIVLPFNDVRFYTQYECTASNKLGVNTTKIFLKQGFVPQIINQVRVERITATTIKFSIVQPNDFDGMPIRSYTVRYRPETQLNWDYAFNHTWSNGAPYILENLIPEATYHFRFAAKNDVGMGPFLDAQSLTMPRRSEPAEPKILLEDHNVRDQKDNYVNREDRITVSQYADHYELRWNVPNDNGDPIQHYLIRYCEANKVNGVWRDTECTEQFTQSVQYTSYQLNHLRPDTTYKIELRAHNAIGDSSPAQIKVKTARGLDPVVPVKSPTMSSALIVGVVVAAVLLILIMVDITCYCVNRTGILACMCAGKAKNHDDEDPKLGRDEREPLKNDLTDEKQTSVEYDGKHVYTKSGEIIGKHSAV</sequence>
<dbReference type="InterPro" id="IPR050964">
    <property type="entry name" value="Striated_Muscle_Regulatory"/>
</dbReference>
<feature type="chain" id="PRO_5040498890" description="Fasciclin-2" evidence="13">
    <location>
        <begin position="20"/>
        <end position="833"/>
    </location>
</feature>
<dbReference type="InterPro" id="IPR003598">
    <property type="entry name" value="Ig_sub2"/>
</dbReference>
<dbReference type="FunFam" id="2.60.40.10:FF:000107">
    <property type="entry name" value="Myosin, light chain kinase a"/>
    <property type="match status" value="1"/>
</dbReference>
<dbReference type="PANTHER" id="PTHR13817">
    <property type="entry name" value="TITIN"/>
    <property type="match status" value="1"/>
</dbReference>
<keyword evidence="2 12" id="KW-0812">Transmembrane</keyword>
<feature type="domain" description="Ig-like" evidence="14">
    <location>
        <begin position="412"/>
        <end position="499"/>
    </location>
</feature>
<gene>
    <name evidence="16" type="ORF">MELIAE_LOCUS10604</name>
</gene>